<feature type="transmembrane region" description="Helical" evidence="9">
    <location>
        <begin position="35"/>
        <end position="66"/>
    </location>
</feature>
<evidence type="ECO:0000256" key="7">
    <source>
        <dbReference type="ARBA" id="ARBA00023329"/>
    </source>
</evidence>
<comment type="similarity">
    <text evidence="2 9">Belongs to the DP1 family.</text>
</comment>
<dbReference type="Pfam" id="PF03134">
    <property type="entry name" value="TB2_DP1_HVA22"/>
    <property type="match status" value="1"/>
</dbReference>
<dbReference type="GO" id="GO:0030665">
    <property type="term" value="C:clathrin-coated vesicle membrane"/>
    <property type="evidence" value="ECO:0007669"/>
    <property type="project" value="UniProtKB-SubCell"/>
</dbReference>
<sequence length="189" mass="21331">MSQDCPQRFQTFLDQPSLLTDLLGRLEARTGVKRYYLATGTITFLGLYLMFGYGASLLCNLIGFVYPAYVSIKAIESTDKDDDTVWLTYWVVYGVFNVAEFFSDTFLYWFPFYYAGKCLFLVWCMAPVSWNGSHVLYQKVIRPFFLKHHRIVDSVISDLSGTALDAASTVTREGIAASSNLGAVWSKAP</sequence>
<evidence type="ECO:0000313" key="10">
    <source>
        <dbReference type="Ensembl" id="ENSGEVP00005017896.1"/>
    </source>
</evidence>
<keyword evidence="5 9" id="KW-1133">Transmembrane helix</keyword>
<name>A0A8C4WNX6_9SAUR</name>
<evidence type="ECO:0000256" key="8">
    <source>
        <dbReference type="ARBA" id="ARBA00029431"/>
    </source>
</evidence>
<keyword evidence="6 9" id="KW-0472">Membrane</keyword>
<evidence type="ECO:0000256" key="4">
    <source>
        <dbReference type="ARBA" id="ARBA00022824"/>
    </source>
</evidence>
<dbReference type="OrthoDB" id="10009287at2759"/>
<evidence type="ECO:0000256" key="6">
    <source>
        <dbReference type="ARBA" id="ARBA00023136"/>
    </source>
</evidence>
<evidence type="ECO:0000256" key="2">
    <source>
        <dbReference type="ARBA" id="ARBA00008573"/>
    </source>
</evidence>
<dbReference type="GeneTree" id="ENSGT00940000161493"/>
<dbReference type="PANTHER" id="PTHR12300">
    <property type="entry name" value="HVA22-LIKE PROTEINS"/>
    <property type="match status" value="1"/>
</dbReference>
<reference evidence="10" key="1">
    <citation type="submission" date="2019-06" db="EMBL/GenBank/DDBJ databases">
        <title>G10K-VGP Goodes thornscrub tortoise genome, primary haplotype.</title>
        <authorList>
            <person name="Murphy B."/>
            <person name="Edwards T."/>
            <person name="Rhie A."/>
            <person name="Koren S."/>
            <person name="Phillippy A."/>
            <person name="Fedrigo O."/>
            <person name="Haase B."/>
            <person name="Mountcastle J."/>
            <person name="Lewin H."/>
            <person name="Damas J."/>
            <person name="Howe K."/>
            <person name="Formenti G."/>
            <person name="Myers G."/>
            <person name="Durbin R."/>
            <person name="Jarvis E.D."/>
        </authorList>
    </citation>
    <scope>NUCLEOTIDE SEQUENCE [LARGE SCALE GENOMIC DNA]</scope>
</reference>
<accession>A0A8C4WNX6</accession>
<feature type="transmembrane region" description="Helical" evidence="9">
    <location>
        <begin position="86"/>
        <end position="110"/>
    </location>
</feature>
<dbReference type="PANTHER" id="PTHR12300:SF133">
    <property type="entry name" value="RECEPTOR EXPRESSION-ENHANCING PROTEIN 6"/>
    <property type="match status" value="1"/>
</dbReference>
<dbReference type="Proteomes" id="UP000694390">
    <property type="component" value="Chromosome 22"/>
</dbReference>
<organism evidence="10 11">
    <name type="scientific">Gopherus evgoodei</name>
    <name type="common">Goodes thornscrub tortoise</name>
    <dbReference type="NCBI Taxonomy" id="1825980"/>
    <lineage>
        <taxon>Eukaryota</taxon>
        <taxon>Metazoa</taxon>
        <taxon>Chordata</taxon>
        <taxon>Craniata</taxon>
        <taxon>Vertebrata</taxon>
        <taxon>Euteleostomi</taxon>
        <taxon>Archelosauria</taxon>
        <taxon>Testudinata</taxon>
        <taxon>Testudines</taxon>
        <taxon>Cryptodira</taxon>
        <taxon>Durocryptodira</taxon>
        <taxon>Testudinoidea</taxon>
        <taxon>Testudinidae</taxon>
        <taxon>Gopherus</taxon>
    </lineage>
</organism>
<evidence type="ECO:0000313" key="11">
    <source>
        <dbReference type="Proteomes" id="UP000694390"/>
    </source>
</evidence>
<dbReference type="GO" id="GO:0005789">
    <property type="term" value="C:endoplasmic reticulum membrane"/>
    <property type="evidence" value="ECO:0007669"/>
    <property type="project" value="UniProtKB-SubCell"/>
</dbReference>
<evidence type="ECO:0000256" key="9">
    <source>
        <dbReference type="RuleBase" id="RU362006"/>
    </source>
</evidence>
<proteinExistence type="inferred from homology"/>
<reference evidence="10" key="2">
    <citation type="submission" date="2025-08" db="UniProtKB">
        <authorList>
            <consortium name="Ensembl"/>
        </authorList>
    </citation>
    <scope>IDENTIFICATION</scope>
</reference>
<keyword evidence="3 9" id="KW-0812">Transmembrane</keyword>
<dbReference type="InterPro" id="IPR004345">
    <property type="entry name" value="TB2_DP1_HVA22"/>
</dbReference>
<dbReference type="AlphaFoldDB" id="A0A8C4WNX6"/>
<keyword evidence="11" id="KW-1185">Reference proteome</keyword>
<keyword evidence="4" id="KW-0256">Endoplasmic reticulum</keyword>
<protein>
    <recommendedName>
        <fullName evidence="9">Receptor expression-enhancing protein</fullName>
    </recommendedName>
</protein>
<reference evidence="10" key="3">
    <citation type="submission" date="2025-09" db="UniProtKB">
        <authorList>
            <consortium name="Ensembl"/>
        </authorList>
    </citation>
    <scope>IDENTIFICATION</scope>
</reference>
<keyword evidence="7" id="KW-0968">Cytoplasmic vesicle</keyword>
<gene>
    <name evidence="10" type="primary">REEP6</name>
</gene>
<dbReference type="Ensembl" id="ENSGEVT00005018802.1">
    <property type="protein sequence ID" value="ENSGEVP00005017896.1"/>
    <property type="gene ID" value="ENSGEVG00005012544.1"/>
</dbReference>
<evidence type="ECO:0000256" key="3">
    <source>
        <dbReference type="ARBA" id="ARBA00022692"/>
    </source>
</evidence>
<comment type="subcellular location">
    <subcellularLocation>
        <location evidence="8">Cytoplasmic vesicle</location>
        <location evidence="8">Clathrin-coated vesicle membrane</location>
        <topology evidence="8">Multi-pass membrane protein</topology>
    </subcellularLocation>
    <subcellularLocation>
        <location evidence="1">Endoplasmic reticulum membrane</location>
        <topology evidence="1">Multi-pass membrane protein</topology>
    </subcellularLocation>
    <subcellularLocation>
        <location evidence="9">Membrane</location>
        <topology evidence="9">Multi-pass membrane protein</topology>
    </subcellularLocation>
</comment>
<evidence type="ECO:0000256" key="1">
    <source>
        <dbReference type="ARBA" id="ARBA00004477"/>
    </source>
</evidence>
<evidence type="ECO:0000256" key="5">
    <source>
        <dbReference type="ARBA" id="ARBA00022989"/>
    </source>
</evidence>